<sequence length="196" mass="22106">MPDLVVPHVTKWSTEHTPLSKVTRHRSGRGIAYVDETIGDRDSQGVLWARANLAPQVGRPLFGQVHPLRQRRAMRRLLCQVCGGLADRTDDGVLWLLPDHRDDWSGWPEDMFATEPPICRPCVDVSTRLCPALRRSHVLFRSHVHEIAGVRGPRYRPGKRGVVEDGLVLVPYGDPLIPWTLAHDLARELRACVIVD</sequence>
<organism evidence="1 2">
    <name type="scientific">Actinokineospora cianjurensis</name>
    <dbReference type="NCBI Taxonomy" id="585224"/>
    <lineage>
        <taxon>Bacteria</taxon>
        <taxon>Bacillati</taxon>
        <taxon>Actinomycetota</taxon>
        <taxon>Actinomycetes</taxon>
        <taxon>Pseudonocardiales</taxon>
        <taxon>Pseudonocardiaceae</taxon>
        <taxon>Actinokineospora</taxon>
    </lineage>
</organism>
<dbReference type="OrthoDB" id="3689934at2"/>
<dbReference type="Proteomes" id="UP000282454">
    <property type="component" value="Unassembled WGS sequence"/>
</dbReference>
<evidence type="ECO:0000313" key="2">
    <source>
        <dbReference type="Proteomes" id="UP000282454"/>
    </source>
</evidence>
<keyword evidence="2" id="KW-1185">Reference proteome</keyword>
<dbReference type="RefSeq" id="WP_121391434.1">
    <property type="nucleotide sequence ID" value="NZ_RCDD01000002.1"/>
</dbReference>
<comment type="caution">
    <text evidence="1">The sequence shown here is derived from an EMBL/GenBank/DDBJ whole genome shotgun (WGS) entry which is preliminary data.</text>
</comment>
<name>A0A421B332_9PSEU</name>
<accession>A0A421B332</accession>
<protein>
    <submittedName>
        <fullName evidence="1">Uncharacterized protein</fullName>
    </submittedName>
</protein>
<dbReference type="AlphaFoldDB" id="A0A421B332"/>
<gene>
    <name evidence="1" type="ORF">CLV68_3163</name>
</gene>
<reference evidence="1 2" key="1">
    <citation type="submission" date="2018-10" db="EMBL/GenBank/DDBJ databases">
        <title>Genomic Encyclopedia of Archaeal and Bacterial Type Strains, Phase II (KMG-II): from individual species to whole genera.</title>
        <authorList>
            <person name="Goeker M."/>
        </authorList>
    </citation>
    <scope>NUCLEOTIDE SEQUENCE [LARGE SCALE GENOMIC DNA]</scope>
    <source>
        <strain evidence="1 2">DSM 45657</strain>
    </source>
</reference>
<dbReference type="EMBL" id="RCDD01000002">
    <property type="protein sequence ID" value="RLK58690.1"/>
    <property type="molecule type" value="Genomic_DNA"/>
</dbReference>
<evidence type="ECO:0000313" key="1">
    <source>
        <dbReference type="EMBL" id="RLK58690.1"/>
    </source>
</evidence>
<proteinExistence type="predicted"/>